<dbReference type="PANTHER" id="PTHR42859">
    <property type="entry name" value="OXIDOREDUCTASE"/>
    <property type="match status" value="1"/>
</dbReference>
<evidence type="ECO:0000256" key="4">
    <source>
        <dbReference type="ARBA" id="ARBA00022448"/>
    </source>
</evidence>
<keyword evidence="9 12" id="KW-0408">Iron</keyword>
<dbReference type="PRINTS" id="PR00354">
    <property type="entry name" value="7FE8SFRDOXIN"/>
</dbReference>
<dbReference type="SUPFAM" id="SSF54862">
    <property type="entry name" value="4Fe-4S ferredoxins"/>
    <property type="match status" value="1"/>
</dbReference>
<evidence type="ECO:0000313" key="14">
    <source>
        <dbReference type="EMBL" id="MBP2408675.1"/>
    </source>
</evidence>
<dbReference type="RefSeq" id="WP_209889488.1">
    <property type="nucleotide sequence ID" value="NZ_BAAAJV010000001.1"/>
</dbReference>
<keyword evidence="5 12" id="KW-0004">4Fe-4S</keyword>
<evidence type="ECO:0000313" key="15">
    <source>
        <dbReference type="Proteomes" id="UP000698222"/>
    </source>
</evidence>
<dbReference type="InterPro" id="IPR017900">
    <property type="entry name" value="4Fe4S_Fe_S_CS"/>
</dbReference>
<accession>A0ABS4YJ96</accession>
<protein>
    <recommendedName>
        <fullName evidence="3 12">Ferredoxin</fullName>
    </recommendedName>
</protein>
<dbReference type="InterPro" id="IPR000813">
    <property type="entry name" value="7Fe_ferredoxin"/>
</dbReference>
<evidence type="ECO:0000256" key="11">
    <source>
        <dbReference type="ARBA" id="ARBA00023291"/>
    </source>
</evidence>
<name>A0ABS4YJ96_9MICO</name>
<dbReference type="InterPro" id="IPR017896">
    <property type="entry name" value="4Fe4S_Fe-S-bd"/>
</dbReference>
<dbReference type="Pfam" id="PF00037">
    <property type="entry name" value="Fer4"/>
    <property type="match status" value="1"/>
</dbReference>
<evidence type="ECO:0000256" key="10">
    <source>
        <dbReference type="ARBA" id="ARBA00023014"/>
    </source>
</evidence>
<evidence type="ECO:0000256" key="3">
    <source>
        <dbReference type="ARBA" id="ARBA00013529"/>
    </source>
</evidence>
<keyword evidence="11 12" id="KW-0003">3Fe-4S</keyword>
<feature type="domain" description="4Fe-4S ferredoxin-type" evidence="13">
    <location>
        <begin position="31"/>
        <end position="60"/>
    </location>
</feature>
<dbReference type="Gene3D" id="3.30.70.20">
    <property type="match status" value="1"/>
</dbReference>
<comment type="cofactor">
    <cofactor evidence="12">
        <name>[3Fe-4S] cluster</name>
        <dbReference type="ChEBI" id="CHEBI:21137"/>
    </cofactor>
    <text evidence="12">Binds 1 [3Fe-4S] cluster.</text>
</comment>
<evidence type="ECO:0000256" key="2">
    <source>
        <dbReference type="ARBA" id="ARBA00003532"/>
    </source>
</evidence>
<keyword evidence="7" id="KW-0677">Repeat</keyword>
<dbReference type="InterPro" id="IPR054830">
    <property type="entry name" value="FdxA_Actino"/>
</dbReference>
<proteinExistence type="predicted"/>
<evidence type="ECO:0000256" key="9">
    <source>
        <dbReference type="ARBA" id="ARBA00023004"/>
    </source>
</evidence>
<evidence type="ECO:0000259" key="13">
    <source>
        <dbReference type="PROSITE" id="PS51379"/>
    </source>
</evidence>
<evidence type="ECO:0000256" key="1">
    <source>
        <dbReference type="ARBA" id="ARBA00001966"/>
    </source>
</evidence>
<gene>
    <name evidence="14" type="ORF">JOF44_001578</name>
</gene>
<dbReference type="EMBL" id="JAGIOC010000001">
    <property type="protein sequence ID" value="MBP2408675.1"/>
    <property type="molecule type" value="Genomic_DNA"/>
</dbReference>
<comment type="function">
    <text evidence="2 12">Ferredoxins are iron-sulfur proteins that transfer electrons in a wide variety of metabolic reactions.</text>
</comment>
<sequence length="111" mass="12163">MTYVIALPCVDVKDRACVDECPVDCIYEGQRMLYIHPDECIDCGACEPVCPVEAIYYEDDLPDQWSAYYRANVEFFDDIGAPGGAALLGMIDKDHPIVAALPPQNGQDSGS</sequence>
<organism evidence="14 15">
    <name type="scientific">Brachybacterium fresconis</name>
    <dbReference type="NCBI Taxonomy" id="173363"/>
    <lineage>
        <taxon>Bacteria</taxon>
        <taxon>Bacillati</taxon>
        <taxon>Actinomycetota</taxon>
        <taxon>Actinomycetes</taxon>
        <taxon>Micrococcales</taxon>
        <taxon>Dermabacteraceae</taxon>
        <taxon>Brachybacterium</taxon>
    </lineage>
</organism>
<evidence type="ECO:0000256" key="6">
    <source>
        <dbReference type="ARBA" id="ARBA00022723"/>
    </source>
</evidence>
<keyword evidence="10 12" id="KW-0411">Iron-sulfur</keyword>
<keyword evidence="4 12" id="KW-0813">Transport</keyword>
<evidence type="ECO:0000256" key="7">
    <source>
        <dbReference type="ARBA" id="ARBA00022737"/>
    </source>
</evidence>
<keyword evidence="15" id="KW-1185">Reference proteome</keyword>
<comment type="caution">
    <text evidence="14">The sequence shown here is derived from an EMBL/GenBank/DDBJ whole genome shotgun (WGS) entry which is preliminary data.</text>
</comment>
<evidence type="ECO:0000256" key="5">
    <source>
        <dbReference type="ARBA" id="ARBA00022485"/>
    </source>
</evidence>
<dbReference type="PANTHER" id="PTHR42859:SF2">
    <property type="entry name" value="FERREDOXIN"/>
    <property type="match status" value="1"/>
</dbReference>
<dbReference type="Proteomes" id="UP000698222">
    <property type="component" value="Unassembled WGS sequence"/>
</dbReference>
<dbReference type="NCBIfam" id="NF045480">
    <property type="entry name" value="FdxA_Actino"/>
    <property type="match status" value="1"/>
</dbReference>
<dbReference type="PROSITE" id="PS51379">
    <property type="entry name" value="4FE4S_FER_2"/>
    <property type="match status" value="1"/>
</dbReference>
<evidence type="ECO:0000256" key="8">
    <source>
        <dbReference type="ARBA" id="ARBA00022982"/>
    </source>
</evidence>
<evidence type="ECO:0000256" key="12">
    <source>
        <dbReference type="RuleBase" id="RU365098"/>
    </source>
</evidence>
<dbReference type="InterPro" id="IPR050294">
    <property type="entry name" value="RnfB_subfamily"/>
</dbReference>
<dbReference type="PROSITE" id="PS00198">
    <property type="entry name" value="4FE4S_FER_1"/>
    <property type="match status" value="1"/>
</dbReference>
<reference evidence="14 15" key="1">
    <citation type="submission" date="2021-03" db="EMBL/GenBank/DDBJ databases">
        <title>Sequencing the genomes of 1000 actinobacteria strains.</title>
        <authorList>
            <person name="Klenk H.-P."/>
        </authorList>
    </citation>
    <scope>NUCLEOTIDE SEQUENCE [LARGE SCALE GENOMIC DNA]</scope>
    <source>
        <strain evidence="14 15">DSM 14564</strain>
    </source>
</reference>
<comment type="cofactor">
    <cofactor evidence="1 12">
        <name>[4Fe-4S] cluster</name>
        <dbReference type="ChEBI" id="CHEBI:49883"/>
    </cofactor>
</comment>
<keyword evidence="8 12" id="KW-0249">Electron transport</keyword>
<keyword evidence="6 12" id="KW-0479">Metal-binding</keyword>